<reference evidence="2" key="1">
    <citation type="journal article" date="2019" name="Int. J. Syst. Evol. Microbiol.">
        <title>The Global Catalogue of Microorganisms (GCM) 10K type strain sequencing project: providing services to taxonomists for standard genome sequencing and annotation.</title>
        <authorList>
            <consortium name="The Broad Institute Genomics Platform"/>
            <consortium name="The Broad Institute Genome Sequencing Center for Infectious Disease"/>
            <person name="Wu L."/>
            <person name="Ma J."/>
        </authorList>
    </citation>
    <scope>NUCLEOTIDE SEQUENCE [LARGE SCALE GENOMIC DNA]</scope>
    <source>
        <strain evidence="2">CGMCC 1.15399</strain>
    </source>
</reference>
<proteinExistence type="predicted"/>
<dbReference type="Proteomes" id="UP001597097">
    <property type="component" value="Unassembled WGS sequence"/>
</dbReference>
<comment type="caution">
    <text evidence="1">The sequence shown here is derived from an EMBL/GenBank/DDBJ whole genome shotgun (WGS) entry which is preliminary data.</text>
</comment>
<dbReference type="EMBL" id="JBHUCM010000070">
    <property type="protein sequence ID" value="MFD1547043.1"/>
    <property type="molecule type" value="Genomic_DNA"/>
</dbReference>
<accession>A0ABW4GW20</accession>
<name>A0ABW4GW20_9ACTN</name>
<protein>
    <submittedName>
        <fullName evidence="1">Uncharacterized protein</fullName>
    </submittedName>
</protein>
<evidence type="ECO:0000313" key="2">
    <source>
        <dbReference type="Proteomes" id="UP001597097"/>
    </source>
</evidence>
<organism evidence="1 2">
    <name type="scientific">Nonomuraea guangzhouensis</name>
    <dbReference type="NCBI Taxonomy" id="1291555"/>
    <lineage>
        <taxon>Bacteria</taxon>
        <taxon>Bacillati</taxon>
        <taxon>Actinomycetota</taxon>
        <taxon>Actinomycetes</taxon>
        <taxon>Streptosporangiales</taxon>
        <taxon>Streptosporangiaceae</taxon>
        <taxon>Nonomuraea</taxon>
    </lineage>
</organism>
<sequence length="147" mass="15919">MTELVHSSGGDLVPANGGDGGGVIYTIVRYAVLRMQFAVASWQLSRVADHIDGTFDYIEECADSVLRIADQMAKLTVDPDTTGEHRQAAAVMKAILADAQELVDGKRDLAVLFETTWNAHETDYGPVADTIAAMPVPMAEAEFYSNR</sequence>
<dbReference type="RefSeq" id="WP_219536550.1">
    <property type="nucleotide sequence ID" value="NZ_JAHKRM010000031.1"/>
</dbReference>
<gene>
    <name evidence="1" type="ORF">ACFSJ0_59095</name>
</gene>
<evidence type="ECO:0000313" key="1">
    <source>
        <dbReference type="EMBL" id="MFD1547043.1"/>
    </source>
</evidence>
<keyword evidence="2" id="KW-1185">Reference proteome</keyword>